<name>A0AAU7ZDE8_9BACT</name>
<feature type="region of interest" description="Disordered" evidence="1">
    <location>
        <begin position="194"/>
        <end position="298"/>
    </location>
</feature>
<gene>
    <name evidence="2" type="ORF">RBB75_18330</name>
</gene>
<feature type="compositionally biased region" description="Basic and acidic residues" evidence="1">
    <location>
        <begin position="214"/>
        <end position="238"/>
    </location>
</feature>
<reference evidence="2" key="2">
    <citation type="journal article" date="2024" name="Environ. Microbiol.">
        <title>Genome analysis and description of Tunturibacter gen. nov. expands the diversity of Terriglobia in tundra soils.</title>
        <authorList>
            <person name="Messyasz A."/>
            <person name="Mannisto M.K."/>
            <person name="Kerkhof L.J."/>
            <person name="Haggblom M.M."/>
        </authorList>
    </citation>
    <scope>NUCLEOTIDE SEQUENCE</scope>
    <source>
        <strain evidence="2">M8UP23</strain>
    </source>
</reference>
<evidence type="ECO:0000256" key="1">
    <source>
        <dbReference type="SAM" id="MobiDB-lite"/>
    </source>
</evidence>
<feature type="compositionally biased region" description="Pro residues" evidence="1">
    <location>
        <begin position="97"/>
        <end position="106"/>
    </location>
</feature>
<reference evidence="2" key="1">
    <citation type="submission" date="2023-08" db="EMBL/GenBank/DDBJ databases">
        <authorList>
            <person name="Messyasz A."/>
            <person name="Mannisto M.K."/>
            <person name="Kerkhof L.J."/>
            <person name="Haggblom M."/>
        </authorList>
    </citation>
    <scope>NUCLEOTIDE SEQUENCE</scope>
    <source>
        <strain evidence="2">M8UP23</strain>
    </source>
</reference>
<evidence type="ECO:0000313" key="2">
    <source>
        <dbReference type="EMBL" id="XCB26362.1"/>
    </source>
</evidence>
<dbReference type="EMBL" id="CP132932">
    <property type="protein sequence ID" value="XCB26362.1"/>
    <property type="molecule type" value="Genomic_DNA"/>
</dbReference>
<sequence length="298" mass="30867">MTPQEQDMIGGLIDRIQKTQLAEKDTDAEQMLQQGLGRNPDALYILAQTVLVQKYALDQAQTQLTQAKAQIEQMQQHPEPKHATSFLGSLLGRNEEPAPPPPPPQQGYPQQGGPAYPPYAPVGGGYGAPPQYGAPVQYGAPPQYGAPQGMSGGGFMRGALQTAAGVAAGALAFQGVESLMHGFGHEAGYGGGQGLGGFDGGQRPTEEVVNNYYGDDRGGHDVSADERSLGQQEDRDYGSRGGSDTSSKDRDSLDGSDDTGSGDDASFDSDSSSNDASFDDGGDLGDDGSGGGDDSSFA</sequence>
<organism evidence="2">
    <name type="scientific">Tunturiibacter empetritectus</name>
    <dbReference type="NCBI Taxonomy" id="3069691"/>
    <lineage>
        <taxon>Bacteria</taxon>
        <taxon>Pseudomonadati</taxon>
        <taxon>Acidobacteriota</taxon>
        <taxon>Terriglobia</taxon>
        <taxon>Terriglobales</taxon>
        <taxon>Acidobacteriaceae</taxon>
        <taxon>Tunturiibacter</taxon>
    </lineage>
</organism>
<accession>A0AAU7ZDE8</accession>
<dbReference type="KEGG" id="temp:RBB75_18330"/>
<feature type="compositionally biased region" description="Gly residues" evidence="1">
    <location>
        <begin position="287"/>
        <end position="298"/>
    </location>
</feature>
<protein>
    <submittedName>
        <fullName evidence="2">DUF2076 domain-containing protein</fullName>
    </submittedName>
</protein>
<proteinExistence type="predicted"/>
<dbReference type="Pfam" id="PF09849">
    <property type="entry name" value="DUF2076"/>
    <property type="match status" value="1"/>
</dbReference>
<dbReference type="RefSeq" id="WP_353068930.1">
    <property type="nucleotide sequence ID" value="NZ_CP132932.1"/>
</dbReference>
<dbReference type="InterPro" id="IPR018648">
    <property type="entry name" value="DUF2076"/>
</dbReference>
<dbReference type="AlphaFoldDB" id="A0AAU7ZDE8"/>
<feature type="compositionally biased region" description="Acidic residues" evidence="1">
    <location>
        <begin position="277"/>
        <end position="286"/>
    </location>
</feature>
<feature type="region of interest" description="Disordered" evidence="1">
    <location>
        <begin position="90"/>
        <end position="122"/>
    </location>
</feature>
<feature type="compositionally biased region" description="Acidic residues" evidence="1">
    <location>
        <begin position="254"/>
        <end position="267"/>
    </location>
</feature>